<comment type="pathway">
    <text evidence="9">Isoprenoid biosynthesis; isopentenyl diphosphate biosynthesis via DXP pathway; isopentenyl diphosphate from 1-deoxy-D-xylulose 5-phosphate: step 3/6.</text>
</comment>
<dbReference type="GO" id="GO:0005524">
    <property type="term" value="F:ATP binding"/>
    <property type="evidence" value="ECO:0007669"/>
    <property type="project" value="UniProtKB-UniRule"/>
</dbReference>
<dbReference type="EC" id="2.7.1.148" evidence="2 9"/>
<dbReference type="Gene3D" id="3.30.230.10">
    <property type="match status" value="1"/>
</dbReference>
<feature type="domain" description="GHMP kinase C-terminal" evidence="11">
    <location>
        <begin position="207"/>
        <end position="249"/>
    </location>
</feature>
<dbReference type="EMBL" id="VLPL01000004">
    <property type="protein sequence ID" value="TSJ44994.1"/>
    <property type="molecule type" value="Genomic_DNA"/>
</dbReference>
<feature type="domain" description="GHMP kinase N-terminal" evidence="10">
    <location>
        <begin position="61"/>
        <end position="138"/>
    </location>
</feature>
<evidence type="ECO:0000256" key="3">
    <source>
        <dbReference type="ARBA" id="ARBA00017473"/>
    </source>
</evidence>
<dbReference type="Pfam" id="PF08544">
    <property type="entry name" value="GHMP_kinases_C"/>
    <property type="match status" value="1"/>
</dbReference>
<dbReference type="InterPro" id="IPR004424">
    <property type="entry name" value="IspE"/>
</dbReference>
<keyword evidence="13" id="KW-1185">Reference proteome</keyword>
<evidence type="ECO:0000259" key="10">
    <source>
        <dbReference type="Pfam" id="PF00288"/>
    </source>
</evidence>
<comment type="caution">
    <text evidence="12">The sequence shown here is derived from an EMBL/GenBank/DDBJ whole genome shotgun (WGS) entry which is preliminary data.</text>
</comment>
<comment type="function">
    <text evidence="9">Catalyzes the phosphorylation of the position 2 hydroxy group of 4-diphosphocytidyl-2C-methyl-D-erythritol.</text>
</comment>
<evidence type="ECO:0000256" key="5">
    <source>
        <dbReference type="ARBA" id="ARBA00022741"/>
    </source>
</evidence>
<keyword evidence="4 9" id="KW-0808">Transferase</keyword>
<dbReference type="RefSeq" id="WP_144333115.1">
    <property type="nucleotide sequence ID" value="NZ_VLPL01000004.1"/>
</dbReference>
<evidence type="ECO:0000256" key="1">
    <source>
        <dbReference type="ARBA" id="ARBA00009684"/>
    </source>
</evidence>
<dbReference type="PANTHER" id="PTHR43527:SF2">
    <property type="entry name" value="4-DIPHOSPHOCYTIDYL-2-C-METHYL-D-ERYTHRITOL KINASE, CHLOROPLASTIC"/>
    <property type="match status" value="1"/>
</dbReference>
<organism evidence="12 13">
    <name type="scientific">Fluviicola chungangensis</name>
    <dbReference type="NCBI Taxonomy" id="2597671"/>
    <lineage>
        <taxon>Bacteria</taxon>
        <taxon>Pseudomonadati</taxon>
        <taxon>Bacteroidota</taxon>
        <taxon>Flavobacteriia</taxon>
        <taxon>Flavobacteriales</taxon>
        <taxon>Crocinitomicaceae</taxon>
        <taxon>Fluviicola</taxon>
    </lineage>
</organism>
<dbReference type="SUPFAM" id="SSF55060">
    <property type="entry name" value="GHMP Kinase, C-terminal domain"/>
    <property type="match status" value="1"/>
</dbReference>
<dbReference type="InterPro" id="IPR013750">
    <property type="entry name" value="GHMP_kinase_C_dom"/>
</dbReference>
<keyword evidence="7 9" id="KW-0067">ATP-binding</keyword>
<keyword evidence="5 9" id="KW-0547">Nucleotide-binding</keyword>
<dbReference type="UniPathway" id="UPA00056">
    <property type="reaction ID" value="UER00094"/>
</dbReference>
<dbReference type="GO" id="GO:0050515">
    <property type="term" value="F:4-(cytidine 5'-diphospho)-2-C-methyl-D-erythritol kinase activity"/>
    <property type="evidence" value="ECO:0007669"/>
    <property type="project" value="UniProtKB-UniRule"/>
</dbReference>
<comment type="catalytic activity">
    <reaction evidence="9">
        <text>4-CDP-2-C-methyl-D-erythritol + ATP = 4-CDP-2-C-methyl-D-erythritol 2-phosphate + ADP + H(+)</text>
        <dbReference type="Rhea" id="RHEA:18437"/>
        <dbReference type="ChEBI" id="CHEBI:15378"/>
        <dbReference type="ChEBI" id="CHEBI:30616"/>
        <dbReference type="ChEBI" id="CHEBI:57823"/>
        <dbReference type="ChEBI" id="CHEBI:57919"/>
        <dbReference type="ChEBI" id="CHEBI:456216"/>
        <dbReference type="EC" id="2.7.1.148"/>
    </reaction>
</comment>
<dbReference type="Proteomes" id="UP000316008">
    <property type="component" value="Unassembled WGS sequence"/>
</dbReference>
<dbReference type="InterPro" id="IPR014721">
    <property type="entry name" value="Ribsml_uS5_D2-typ_fold_subgr"/>
</dbReference>
<dbReference type="InterPro" id="IPR020568">
    <property type="entry name" value="Ribosomal_Su5_D2-typ_SF"/>
</dbReference>
<dbReference type="PIRSF" id="PIRSF010376">
    <property type="entry name" value="IspE"/>
    <property type="match status" value="1"/>
</dbReference>
<dbReference type="Pfam" id="PF00288">
    <property type="entry name" value="GHMP_kinases_N"/>
    <property type="match status" value="1"/>
</dbReference>
<dbReference type="AlphaFoldDB" id="A0A556MYK6"/>
<protein>
    <recommendedName>
        <fullName evidence="3 9">4-diphosphocytidyl-2-C-methyl-D-erythritol kinase</fullName>
        <shortName evidence="9">CMK</shortName>
        <ecNumber evidence="2 9">2.7.1.148</ecNumber>
    </recommendedName>
    <alternativeName>
        <fullName evidence="8 9">4-(cytidine-5'-diphospho)-2-C-methyl-D-erythritol kinase</fullName>
    </alternativeName>
</protein>
<evidence type="ECO:0000259" key="11">
    <source>
        <dbReference type="Pfam" id="PF08544"/>
    </source>
</evidence>
<gene>
    <name evidence="9" type="primary">ispE</name>
    <name evidence="12" type="ORF">FO442_10385</name>
</gene>
<dbReference type="OrthoDB" id="9809438at2"/>
<feature type="active site" evidence="9">
    <location>
        <position position="8"/>
    </location>
</feature>
<comment type="similarity">
    <text evidence="1 9">Belongs to the GHMP kinase family. IspE subfamily.</text>
</comment>
<accession>A0A556MYK6</accession>
<dbReference type="InterPro" id="IPR006204">
    <property type="entry name" value="GHMP_kinase_N_dom"/>
</dbReference>
<sequence length="267" mass="29800">MINFPTCKINLGLHILKRREDGYHEIETGMLELPFNDILELVESEKPAFTSSGLEIPGYGNLVLDAEKEFRKYKAIPTVSFHLHKLIPMGGGLGGGSSDAAFALKLMRDHYAPEIGNETLKEMASSIGSDCAFFIEGGIQYATGRGEILSSLACDLKNKWVVLVNLGIHISTKEAFEGVVPDNTRAPLIEVLQQPVQTWKTHLVNDFERFVFLKYPQLEQVKKELYENGAVYAAMTGSGSTLYGIFESEIQCIQWSQQVAFETYLRL</sequence>
<evidence type="ECO:0000313" key="12">
    <source>
        <dbReference type="EMBL" id="TSJ44994.1"/>
    </source>
</evidence>
<evidence type="ECO:0000256" key="9">
    <source>
        <dbReference type="HAMAP-Rule" id="MF_00061"/>
    </source>
</evidence>
<feature type="active site" evidence="9">
    <location>
        <position position="130"/>
    </location>
</feature>
<evidence type="ECO:0000256" key="7">
    <source>
        <dbReference type="ARBA" id="ARBA00022840"/>
    </source>
</evidence>
<keyword evidence="9" id="KW-0414">Isoprene biosynthesis</keyword>
<dbReference type="NCBIfam" id="TIGR00154">
    <property type="entry name" value="ispE"/>
    <property type="match status" value="1"/>
</dbReference>
<evidence type="ECO:0000256" key="6">
    <source>
        <dbReference type="ARBA" id="ARBA00022777"/>
    </source>
</evidence>
<dbReference type="Gene3D" id="3.30.70.890">
    <property type="entry name" value="GHMP kinase, C-terminal domain"/>
    <property type="match status" value="1"/>
</dbReference>
<proteinExistence type="inferred from homology"/>
<reference evidence="12 13" key="1">
    <citation type="submission" date="2019-07" db="EMBL/GenBank/DDBJ databases">
        <authorList>
            <person name="Huq M.A."/>
        </authorList>
    </citation>
    <scope>NUCLEOTIDE SEQUENCE [LARGE SCALE GENOMIC DNA]</scope>
    <source>
        <strain evidence="12 13">MAH-3</strain>
    </source>
</reference>
<feature type="binding site" evidence="9">
    <location>
        <begin position="88"/>
        <end position="98"/>
    </location>
    <ligand>
        <name>ATP</name>
        <dbReference type="ChEBI" id="CHEBI:30616"/>
    </ligand>
</feature>
<dbReference type="HAMAP" id="MF_00061">
    <property type="entry name" value="IspE"/>
    <property type="match status" value="1"/>
</dbReference>
<keyword evidence="6 9" id="KW-0418">Kinase</keyword>
<evidence type="ECO:0000256" key="4">
    <source>
        <dbReference type="ARBA" id="ARBA00022679"/>
    </source>
</evidence>
<evidence type="ECO:0000256" key="2">
    <source>
        <dbReference type="ARBA" id="ARBA00012052"/>
    </source>
</evidence>
<name>A0A556MYK6_9FLAO</name>
<dbReference type="InterPro" id="IPR036554">
    <property type="entry name" value="GHMP_kinase_C_sf"/>
</dbReference>
<evidence type="ECO:0000256" key="8">
    <source>
        <dbReference type="ARBA" id="ARBA00032554"/>
    </source>
</evidence>
<dbReference type="GO" id="GO:0016114">
    <property type="term" value="P:terpenoid biosynthetic process"/>
    <property type="evidence" value="ECO:0007669"/>
    <property type="project" value="UniProtKB-UniRule"/>
</dbReference>
<evidence type="ECO:0000313" key="13">
    <source>
        <dbReference type="Proteomes" id="UP000316008"/>
    </source>
</evidence>
<dbReference type="PANTHER" id="PTHR43527">
    <property type="entry name" value="4-DIPHOSPHOCYTIDYL-2-C-METHYL-D-ERYTHRITOL KINASE, CHLOROPLASTIC"/>
    <property type="match status" value="1"/>
</dbReference>
<dbReference type="GO" id="GO:0019288">
    <property type="term" value="P:isopentenyl diphosphate biosynthetic process, methylerythritol 4-phosphate pathway"/>
    <property type="evidence" value="ECO:0007669"/>
    <property type="project" value="UniProtKB-UniRule"/>
</dbReference>
<dbReference type="SUPFAM" id="SSF54211">
    <property type="entry name" value="Ribosomal protein S5 domain 2-like"/>
    <property type="match status" value="1"/>
</dbReference>